<feature type="domain" description="UBC core" evidence="9">
    <location>
        <begin position="73"/>
        <end position="217"/>
    </location>
</feature>
<dbReference type="PROSITE" id="PS00183">
    <property type="entry name" value="UBC_1"/>
    <property type="match status" value="1"/>
</dbReference>
<comment type="caution">
    <text evidence="10">The sequence shown here is derived from an EMBL/GenBank/DDBJ whole genome shotgun (WGS) entry which is preliminary data.</text>
</comment>
<dbReference type="EMBL" id="BRXZ01000298">
    <property type="protein sequence ID" value="GMI09126.1"/>
    <property type="molecule type" value="Genomic_DNA"/>
</dbReference>
<name>A0A9W7KRP5_9STRA</name>
<evidence type="ECO:0000313" key="11">
    <source>
        <dbReference type="Proteomes" id="UP001165082"/>
    </source>
</evidence>
<protein>
    <recommendedName>
        <fullName evidence="9">UBC core domain-containing protein</fullName>
    </recommendedName>
</protein>
<evidence type="ECO:0000256" key="8">
    <source>
        <dbReference type="SAM" id="MobiDB-lite"/>
    </source>
</evidence>
<dbReference type="SUPFAM" id="SSF54495">
    <property type="entry name" value="UBC-like"/>
    <property type="match status" value="1"/>
</dbReference>
<dbReference type="SMART" id="SM00212">
    <property type="entry name" value="UBCc"/>
    <property type="match status" value="1"/>
</dbReference>
<keyword evidence="5 7" id="KW-0067">ATP-binding</keyword>
<dbReference type="InterPro" id="IPR000608">
    <property type="entry name" value="UBC"/>
</dbReference>
<comment type="pathway">
    <text evidence="1">Protein modification; protein neddylation.</text>
</comment>
<evidence type="ECO:0000256" key="1">
    <source>
        <dbReference type="ARBA" id="ARBA00005032"/>
    </source>
</evidence>
<dbReference type="CDD" id="cd23794">
    <property type="entry name" value="UBCc_UBE2F_UBE2M"/>
    <property type="match status" value="1"/>
</dbReference>
<feature type="compositionally biased region" description="Low complexity" evidence="8">
    <location>
        <begin position="27"/>
        <end position="44"/>
    </location>
</feature>
<evidence type="ECO:0000256" key="3">
    <source>
        <dbReference type="ARBA" id="ARBA00022741"/>
    </source>
</evidence>
<keyword evidence="11" id="KW-1185">Reference proteome</keyword>
<dbReference type="OrthoDB" id="10249039at2759"/>
<evidence type="ECO:0000259" key="9">
    <source>
        <dbReference type="PROSITE" id="PS50127"/>
    </source>
</evidence>
<organism evidence="10 11">
    <name type="scientific">Triparma retinervis</name>
    <dbReference type="NCBI Taxonomy" id="2557542"/>
    <lineage>
        <taxon>Eukaryota</taxon>
        <taxon>Sar</taxon>
        <taxon>Stramenopiles</taxon>
        <taxon>Ochrophyta</taxon>
        <taxon>Bolidophyceae</taxon>
        <taxon>Parmales</taxon>
        <taxon>Triparmaceae</taxon>
        <taxon>Triparma</taxon>
    </lineage>
</organism>
<evidence type="ECO:0000256" key="7">
    <source>
        <dbReference type="RuleBase" id="RU362109"/>
    </source>
</evidence>
<feature type="compositionally biased region" description="Basic and acidic residues" evidence="8">
    <location>
        <begin position="64"/>
        <end position="75"/>
    </location>
</feature>
<feature type="region of interest" description="Disordered" evidence="8">
    <location>
        <begin position="1"/>
        <end position="75"/>
    </location>
</feature>
<dbReference type="Gene3D" id="3.10.110.10">
    <property type="entry name" value="Ubiquitin Conjugating Enzyme"/>
    <property type="match status" value="1"/>
</dbReference>
<dbReference type="InterPro" id="IPR050113">
    <property type="entry name" value="Ub_conjugating_enzyme"/>
</dbReference>
<keyword evidence="2" id="KW-0808">Transferase</keyword>
<sequence>MLRLKKKKEAAKEASAADSNNATESGNDTPSTANSSTSNSPTPMDTDKQQVSLLGGIGGKKVKKQEGGKKRTPGEIRIQKDIAELDGGSVATITFPSANCLTTFMCHVTPDSGYWTDCTYTFTFTIPALYPHEPPKVHCSTQLYHPNVNTQGNVCLNILREDWKPVLDINAVIYGLIYLFYEPNPGDPLNQEAARTLRENKTQFQRNVEKSLRGGMVDGVQYPKLK</sequence>
<evidence type="ECO:0000256" key="6">
    <source>
        <dbReference type="PROSITE-ProRule" id="PRU10133"/>
    </source>
</evidence>
<comment type="similarity">
    <text evidence="7">Belongs to the ubiquitin-conjugating enzyme family.</text>
</comment>
<dbReference type="AlphaFoldDB" id="A0A9W7KRP5"/>
<evidence type="ECO:0000256" key="5">
    <source>
        <dbReference type="ARBA" id="ARBA00022840"/>
    </source>
</evidence>
<gene>
    <name evidence="10" type="ORF">TrRE_jg3553</name>
</gene>
<feature type="active site" description="Glycyl thioester intermediate" evidence="6">
    <location>
        <position position="155"/>
    </location>
</feature>
<evidence type="ECO:0000313" key="10">
    <source>
        <dbReference type="EMBL" id="GMI09126.1"/>
    </source>
</evidence>
<keyword evidence="4 7" id="KW-0833">Ubl conjugation pathway</keyword>
<dbReference type="GO" id="GO:0005524">
    <property type="term" value="F:ATP binding"/>
    <property type="evidence" value="ECO:0007669"/>
    <property type="project" value="UniProtKB-UniRule"/>
</dbReference>
<dbReference type="InterPro" id="IPR023313">
    <property type="entry name" value="UBQ-conjugating_AS"/>
</dbReference>
<dbReference type="GO" id="GO:0019788">
    <property type="term" value="F:NEDD8 transferase activity"/>
    <property type="evidence" value="ECO:0007669"/>
    <property type="project" value="UniProtKB-ARBA"/>
</dbReference>
<reference evidence="10" key="1">
    <citation type="submission" date="2022-07" db="EMBL/GenBank/DDBJ databases">
        <title>Genome analysis of Parmales, a sister group of diatoms, reveals the evolutionary specialization of diatoms from phago-mixotrophs to photoautotrophs.</title>
        <authorList>
            <person name="Ban H."/>
            <person name="Sato S."/>
            <person name="Yoshikawa S."/>
            <person name="Kazumasa Y."/>
            <person name="Nakamura Y."/>
            <person name="Ichinomiya M."/>
            <person name="Saitoh K."/>
            <person name="Sato N."/>
            <person name="Blanc-Mathieu R."/>
            <person name="Endo H."/>
            <person name="Kuwata A."/>
            <person name="Ogata H."/>
        </authorList>
    </citation>
    <scope>NUCLEOTIDE SEQUENCE</scope>
</reference>
<dbReference type="FunFam" id="3.10.110.10:FF:000005">
    <property type="entry name" value="NEDD8-conjugating enzyme Ubc12"/>
    <property type="match status" value="1"/>
</dbReference>
<proteinExistence type="inferred from homology"/>
<dbReference type="Proteomes" id="UP001165082">
    <property type="component" value="Unassembled WGS sequence"/>
</dbReference>
<dbReference type="Pfam" id="PF00179">
    <property type="entry name" value="UQ_con"/>
    <property type="match status" value="1"/>
</dbReference>
<dbReference type="InterPro" id="IPR016135">
    <property type="entry name" value="UBQ-conjugating_enzyme/RWD"/>
</dbReference>
<evidence type="ECO:0000256" key="4">
    <source>
        <dbReference type="ARBA" id="ARBA00022786"/>
    </source>
</evidence>
<keyword evidence="3 7" id="KW-0547">Nucleotide-binding</keyword>
<dbReference type="PROSITE" id="PS50127">
    <property type="entry name" value="UBC_2"/>
    <property type="match status" value="1"/>
</dbReference>
<evidence type="ECO:0000256" key="2">
    <source>
        <dbReference type="ARBA" id="ARBA00022679"/>
    </source>
</evidence>
<accession>A0A9W7KRP5</accession>
<dbReference type="PANTHER" id="PTHR24067">
    <property type="entry name" value="UBIQUITIN-CONJUGATING ENZYME E2"/>
    <property type="match status" value="1"/>
</dbReference>